<sequence length="173" mass="19122">MKKILGIVLCLFMAGCGLQLRSPIAFEKSKPTVKPAEKLLDVVPAKEKILAYTMSDSNWLFNVLVLFAVGGVVLAWALKIKEGAYITLASIGGLALIVAFARWSWLIGLLLIAFVIIVMVSKMKLLQDVGIFAVNYAEGLKKKLSKDKVKEFEDGVFQPKPVKIEVKKIRTKE</sequence>
<dbReference type="AlphaFoldDB" id="X1IEM0"/>
<dbReference type="PROSITE" id="PS51257">
    <property type="entry name" value="PROKAR_LIPOPROTEIN"/>
    <property type="match status" value="1"/>
</dbReference>
<evidence type="ECO:0000256" key="1">
    <source>
        <dbReference type="SAM" id="Phobius"/>
    </source>
</evidence>
<keyword evidence="1" id="KW-0472">Membrane</keyword>
<evidence type="ECO:0008006" key="3">
    <source>
        <dbReference type="Google" id="ProtNLM"/>
    </source>
</evidence>
<protein>
    <recommendedName>
        <fullName evidence="3">Lipoprotein</fullName>
    </recommendedName>
</protein>
<reference evidence="2" key="1">
    <citation type="journal article" date="2014" name="Front. Microbiol.">
        <title>High frequency of phylogenetically diverse reductive dehalogenase-homologous genes in deep subseafloor sedimentary metagenomes.</title>
        <authorList>
            <person name="Kawai M."/>
            <person name="Futagami T."/>
            <person name="Toyoda A."/>
            <person name="Takaki Y."/>
            <person name="Nishi S."/>
            <person name="Hori S."/>
            <person name="Arai W."/>
            <person name="Tsubouchi T."/>
            <person name="Morono Y."/>
            <person name="Uchiyama I."/>
            <person name="Ito T."/>
            <person name="Fujiyama A."/>
            <person name="Inagaki F."/>
            <person name="Takami H."/>
        </authorList>
    </citation>
    <scope>NUCLEOTIDE SEQUENCE</scope>
    <source>
        <strain evidence="2">Expedition CK06-06</strain>
    </source>
</reference>
<proteinExistence type="predicted"/>
<comment type="caution">
    <text evidence="2">The sequence shown here is derived from an EMBL/GenBank/DDBJ whole genome shotgun (WGS) entry which is preliminary data.</text>
</comment>
<name>X1IEM0_9ZZZZ</name>
<evidence type="ECO:0000313" key="2">
    <source>
        <dbReference type="EMBL" id="GAH55978.1"/>
    </source>
</evidence>
<accession>X1IEM0</accession>
<keyword evidence="1" id="KW-1133">Transmembrane helix</keyword>
<gene>
    <name evidence="2" type="ORF">S03H2_36445</name>
</gene>
<organism evidence="2">
    <name type="scientific">marine sediment metagenome</name>
    <dbReference type="NCBI Taxonomy" id="412755"/>
    <lineage>
        <taxon>unclassified sequences</taxon>
        <taxon>metagenomes</taxon>
        <taxon>ecological metagenomes</taxon>
    </lineage>
</organism>
<dbReference type="EMBL" id="BARU01022365">
    <property type="protein sequence ID" value="GAH55978.1"/>
    <property type="molecule type" value="Genomic_DNA"/>
</dbReference>
<feature type="transmembrane region" description="Helical" evidence="1">
    <location>
        <begin position="59"/>
        <end position="78"/>
    </location>
</feature>
<keyword evidence="1" id="KW-0812">Transmembrane</keyword>